<dbReference type="EMBL" id="JAINUF010000003">
    <property type="protein sequence ID" value="KAJ8370653.1"/>
    <property type="molecule type" value="Genomic_DNA"/>
</dbReference>
<organism evidence="2 3">
    <name type="scientific">Synaphobranchus kaupii</name>
    <name type="common">Kaup's arrowtooth eel</name>
    <dbReference type="NCBI Taxonomy" id="118154"/>
    <lineage>
        <taxon>Eukaryota</taxon>
        <taxon>Metazoa</taxon>
        <taxon>Chordata</taxon>
        <taxon>Craniata</taxon>
        <taxon>Vertebrata</taxon>
        <taxon>Euteleostomi</taxon>
        <taxon>Actinopterygii</taxon>
        <taxon>Neopterygii</taxon>
        <taxon>Teleostei</taxon>
        <taxon>Anguilliformes</taxon>
        <taxon>Synaphobranchidae</taxon>
        <taxon>Synaphobranchus</taxon>
    </lineage>
</organism>
<feature type="compositionally biased region" description="Polar residues" evidence="1">
    <location>
        <begin position="17"/>
        <end position="27"/>
    </location>
</feature>
<evidence type="ECO:0000313" key="3">
    <source>
        <dbReference type="Proteomes" id="UP001152622"/>
    </source>
</evidence>
<proteinExistence type="predicted"/>
<keyword evidence="3" id="KW-1185">Reference proteome</keyword>
<gene>
    <name evidence="2" type="ORF">SKAU_G00106810</name>
</gene>
<dbReference type="AlphaFoldDB" id="A0A9Q1J805"/>
<reference evidence="2" key="1">
    <citation type="journal article" date="2023" name="Science">
        <title>Genome structures resolve the early diversification of teleost fishes.</title>
        <authorList>
            <person name="Parey E."/>
            <person name="Louis A."/>
            <person name="Montfort J."/>
            <person name="Bouchez O."/>
            <person name="Roques C."/>
            <person name="Iampietro C."/>
            <person name="Lluch J."/>
            <person name="Castinel A."/>
            <person name="Donnadieu C."/>
            <person name="Desvignes T."/>
            <person name="Floi Bucao C."/>
            <person name="Jouanno E."/>
            <person name="Wen M."/>
            <person name="Mejri S."/>
            <person name="Dirks R."/>
            <person name="Jansen H."/>
            <person name="Henkel C."/>
            <person name="Chen W.J."/>
            <person name="Zahm M."/>
            <person name="Cabau C."/>
            <person name="Klopp C."/>
            <person name="Thompson A.W."/>
            <person name="Robinson-Rechavi M."/>
            <person name="Braasch I."/>
            <person name="Lecointre G."/>
            <person name="Bobe J."/>
            <person name="Postlethwait J.H."/>
            <person name="Berthelot C."/>
            <person name="Roest Crollius H."/>
            <person name="Guiguen Y."/>
        </authorList>
    </citation>
    <scope>NUCLEOTIDE SEQUENCE</scope>
    <source>
        <strain evidence="2">WJC10195</strain>
    </source>
</reference>
<feature type="region of interest" description="Disordered" evidence="1">
    <location>
        <begin position="89"/>
        <end position="124"/>
    </location>
</feature>
<feature type="compositionally biased region" description="Polar residues" evidence="1">
    <location>
        <begin position="109"/>
        <end position="118"/>
    </location>
</feature>
<protein>
    <submittedName>
        <fullName evidence="2">Uncharacterized protein</fullName>
    </submittedName>
</protein>
<sequence>MIWDPPQGSRWEARGEQTVSPSMHQGSTCESAARHSQDDIIRKAVPGGSWGSSVGSRLWTPAVMLLMACPLSGSNPTCHFPARKKLDPGGGGFRTPIHFSPPEHESEGLTETSLQSQAHGEDAD</sequence>
<name>A0A9Q1J805_SYNKA</name>
<dbReference type="Proteomes" id="UP001152622">
    <property type="component" value="Chromosome 3"/>
</dbReference>
<evidence type="ECO:0000256" key="1">
    <source>
        <dbReference type="SAM" id="MobiDB-lite"/>
    </source>
</evidence>
<accession>A0A9Q1J805</accession>
<evidence type="ECO:0000313" key="2">
    <source>
        <dbReference type="EMBL" id="KAJ8370653.1"/>
    </source>
</evidence>
<feature type="region of interest" description="Disordered" evidence="1">
    <location>
        <begin position="1"/>
        <end position="27"/>
    </location>
</feature>
<comment type="caution">
    <text evidence="2">The sequence shown here is derived from an EMBL/GenBank/DDBJ whole genome shotgun (WGS) entry which is preliminary data.</text>
</comment>